<keyword evidence="1" id="KW-0472">Membrane</keyword>
<keyword evidence="1" id="KW-1133">Transmembrane helix</keyword>
<keyword evidence="3" id="KW-1185">Reference proteome</keyword>
<proteinExistence type="predicted"/>
<sequence length="138" mass="14394">MAEFGDADTISAAFVRDAPVRAAARLLLATGPLVGMVWGSALVSAEVWTWPVPTAVPVSVGAVLLMVVATLALARAVSHHYKVLRRAVVSGACGLVLVDLAVLTTARAMALPSVLIICALTVSLARIVLVTQMLIRIR</sequence>
<dbReference type="AlphaFoldDB" id="A0A919QD91"/>
<evidence type="ECO:0000313" key="2">
    <source>
        <dbReference type="EMBL" id="GIH25318.1"/>
    </source>
</evidence>
<evidence type="ECO:0000256" key="1">
    <source>
        <dbReference type="SAM" id="Phobius"/>
    </source>
</evidence>
<comment type="caution">
    <text evidence="2">The sequence shown here is derived from an EMBL/GenBank/DDBJ whole genome shotgun (WGS) entry which is preliminary data.</text>
</comment>
<feature type="transmembrane region" description="Helical" evidence="1">
    <location>
        <begin position="26"/>
        <end position="48"/>
    </location>
</feature>
<protein>
    <submittedName>
        <fullName evidence="2">Uncharacterized protein</fullName>
    </submittedName>
</protein>
<reference evidence="2" key="1">
    <citation type="submission" date="2021-01" db="EMBL/GenBank/DDBJ databases">
        <title>Whole genome shotgun sequence of Acrocarpospora phusangensis NBRC 108782.</title>
        <authorList>
            <person name="Komaki H."/>
            <person name="Tamura T."/>
        </authorList>
    </citation>
    <scope>NUCLEOTIDE SEQUENCE</scope>
    <source>
        <strain evidence="2">NBRC 108782</strain>
    </source>
</reference>
<accession>A0A919QD91</accession>
<gene>
    <name evidence="2" type="ORF">Aph01nite_36280</name>
</gene>
<feature type="transmembrane region" description="Helical" evidence="1">
    <location>
        <begin position="86"/>
        <end position="103"/>
    </location>
</feature>
<feature type="transmembrane region" description="Helical" evidence="1">
    <location>
        <begin position="109"/>
        <end position="129"/>
    </location>
</feature>
<keyword evidence="1" id="KW-0812">Transmembrane</keyword>
<dbReference type="Proteomes" id="UP000640052">
    <property type="component" value="Unassembled WGS sequence"/>
</dbReference>
<name>A0A919QD91_9ACTN</name>
<evidence type="ECO:0000313" key="3">
    <source>
        <dbReference type="Proteomes" id="UP000640052"/>
    </source>
</evidence>
<dbReference type="RefSeq" id="WP_204042050.1">
    <property type="nucleotide sequence ID" value="NZ_BOOA01000027.1"/>
</dbReference>
<organism evidence="2 3">
    <name type="scientific">Acrocarpospora phusangensis</name>
    <dbReference type="NCBI Taxonomy" id="1070424"/>
    <lineage>
        <taxon>Bacteria</taxon>
        <taxon>Bacillati</taxon>
        <taxon>Actinomycetota</taxon>
        <taxon>Actinomycetes</taxon>
        <taxon>Streptosporangiales</taxon>
        <taxon>Streptosporangiaceae</taxon>
        <taxon>Acrocarpospora</taxon>
    </lineage>
</organism>
<dbReference type="EMBL" id="BOOA01000027">
    <property type="protein sequence ID" value="GIH25318.1"/>
    <property type="molecule type" value="Genomic_DNA"/>
</dbReference>
<feature type="transmembrane region" description="Helical" evidence="1">
    <location>
        <begin position="54"/>
        <end position="74"/>
    </location>
</feature>